<gene>
    <name evidence="1" type="ORF">MNBD_BACTEROID01-183</name>
</gene>
<organism evidence="1">
    <name type="scientific">hydrothermal vent metagenome</name>
    <dbReference type="NCBI Taxonomy" id="652676"/>
    <lineage>
        <taxon>unclassified sequences</taxon>
        <taxon>metagenomes</taxon>
        <taxon>ecological metagenomes</taxon>
    </lineage>
</organism>
<sequence length="103" mass="11804">MRKSFDGLSGLVVSRLGQNPMSGDVFIFINRSRNRIKLLRWESGGFVLFYKRLEKGTFEVSFLEEGQKSPTLSYGELAMLITGISMKNARKKRRFLQQKPVGK</sequence>
<dbReference type="PANTHER" id="PTHR36455">
    <property type="match status" value="1"/>
</dbReference>
<dbReference type="PANTHER" id="PTHR36455:SF1">
    <property type="entry name" value="BLR8292 PROTEIN"/>
    <property type="match status" value="1"/>
</dbReference>
<proteinExistence type="predicted"/>
<protein>
    <recommendedName>
        <fullName evidence="2">Mobile element protein</fullName>
    </recommendedName>
</protein>
<dbReference type="Pfam" id="PF05717">
    <property type="entry name" value="TnpB_IS66"/>
    <property type="match status" value="1"/>
</dbReference>
<dbReference type="InterPro" id="IPR008878">
    <property type="entry name" value="Transposase_IS66_Orf2"/>
</dbReference>
<evidence type="ECO:0008006" key="2">
    <source>
        <dbReference type="Google" id="ProtNLM"/>
    </source>
</evidence>
<dbReference type="AlphaFoldDB" id="A0A3B0UA99"/>
<dbReference type="NCBIfam" id="NF033819">
    <property type="entry name" value="IS66_TnpB"/>
    <property type="match status" value="1"/>
</dbReference>
<name>A0A3B0UA99_9ZZZZ</name>
<dbReference type="EMBL" id="UOEP01000193">
    <property type="protein sequence ID" value="VAW23402.1"/>
    <property type="molecule type" value="Genomic_DNA"/>
</dbReference>
<evidence type="ECO:0000313" key="1">
    <source>
        <dbReference type="EMBL" id="VAW23402.1"/>
    </source>
</evidence>
<accession>A0A3B0UA99</accession>
<reference evidence="1" key="1">
    <citation type="submission" date="2018-06" db="EMBL/GenBank/DDBJ databases">
        <authorList>
            <person name="Zhirakovskaya E."/>
        </authorList>
    </citation>
    <scope>NUCLEOTIDE SEQUENCE</scope>
</reference>